<feature type="region of interest" description="Disordered" evidence="1">
    <location>
        <begin position="1"/>
        <end position="29"/>
    </location>
</feature>
<dbReference type="AlphaFoldDB" id="A0A7W3LRB4"/>
<accession>A0A7W3LRB4</accession>
<gene>
    <name evidence="2" type="ORF">HNR61_004524</name>
</gene>
<evidence type="ECO:0000313" key="3">
    <source>
        <dbReference type="Proteomes" id="UP000572680"/>
    </source>
</evidence>
<feature type="compositionally biased region" description="Low complexity" evidence="1">
    <location>
        <begin position="10"/>
        <end position="29"/>
    </location>
</feature>
<protein>
    <submittedName>
        <fullName evidence="2">Uncharacterized protein</fullName>
    </submittedName>
</protein>
<comment type="caution">
    <text evidence="2">The sequence shown here is derived from an EMBL/GenBank/DDBJ whole genome shotgun (WGS) entry which is preliminary data.</text>
</comment>
<sequence>MITQERDSNESAPGASTASSSEAPAAGAP</sequence>
<name>A0A7W3LRB4_ACTNM</name>
<organism evidence="2 3">
    <name type="scientific">Actinomadura namibiensis</name>
    <dbReference type="NCBI Taxonomy" id="182080"/>
    <lineage>
        <taxon>Bacteria</taxon>
        <taxon>Bacillati</taxon>
        <taxon>Actinomycetota</taxon>
        <taxon>Actinomycetes</taxon>
        <taxon>Streptosporangiales</taxon>
        <taxon>Thermomonosporaceae</taxon>
        <taxon>Actinomadura</taxon>
    </lineage>
</organism>
<keyword evidence="3" id="KW-1185">Reference proteome</keyword>
<dbReference type="Proteomes" id="UP000572680">
    <property type="component" value="Unassembled WGS sequence"/>
</dbReference>
<evidence type="ECO:0000313" key="2">
    <source>
        <dbReference type="EMBL" id="MBA8952878.1"/>
    </source>
</evidence>
<reference evidence="2 3" key="1">
    <citation type="submission" date="2020-08" db="EMBL/GenBank/DDBJ databases">
        <title>Genomic Encyclopedia of Type Strains, Phase IV (KMG-IV): sequencing the most valuable type-strain genomes for metagenomic binning, comparative biology and taxonomic classification.</title>
        <authorList>
            <person name="Goeker M."/>
        </authorList>
    </citation>
    <scope>NUCLEOTIDE SEQUENCE [LARGE SCALE GENOMIC DNA]</scope>
    <source>
        <strain evidence="2 3">DSM 44197</strain>
    </source>
</reference>
<evidence type="ECO:0000256" key="1">
    <source>
        <dbReference type="SAM" id="MobiDB-lite"/>
    </source>
</evidence>
<dbReference type="EMBL" id="JACJIA010000005">
    <property type="protein sequence ID" value="MBA8952878.1"/>
    <property type="molecule type" value="Genomic_DNA"/>
</dbReference>
<proteinExistence type="predicted"/>